<evidence type="ECO:0000256" key="1">
    <source>
        <dbReference type="ARBA" id="ARBA00004123"/>
    </source>
</evidence>
<feature type="domain" description="ENT" evidence="4">
    <location>
        <begin position="6"/>
        <end position="90"/>
    </location>
</feature>
<sequence length="216" mass="24815">MSRDDCRKYLRFLELDAYSKMVSALRGQGPLTEGKQKLLGELASVLHISTERHQAEIRRAVNDDKLSIIAEQLFGPNTDTEWTVEGRRLIPLFPRLKGRTAYTTFANSVSLTASMANDRPPHFQKKEVKYKNSCCEPKYDEKLLNNGTENTFRYRKRNRSFLEGSKNLNNGSYLNYPTTSKQIYSNNILNNSRSFASPPTSIEQNPKTRQRVDIDN</sequence>
<dbReference type="InterPro" id="IPR005491">
    <property type="entry name" value="ENT_dom"/>
</dbReference>
<organism evidence="5 6">
    <name type="scientific">Trichogramma kaykai</name>
    <dbReference type="NCBI Taxonomy" id="54128"/>
    <lineage>
        <taxon>Eukaryota</taxon>
        <taxon>Metazoa</taxon>
        <taxon>Ecdysozoa</taxon>
        <taxon>Arthropoda</taxon>
        <taxon>Hexapoda</taxon>
        <taxon>Insecta</taxon>
        <taxon>Pterygota</taxon>
        <taxon>Neoptera</taxon>
        <taxon>Endopterygota</taxon>
        <taxon>Hymenoptera</taxon>
        <taxon>Apocrita</taxon>
        <taxon>Proctotrupomorpha</taxon>
        <taxon>Chalcidoidea</taxon>
        <taxon>Trichogrammatidae</taxon>
        <taxon>Trichogramma</taxon>
    </lineage>
</organism>
<dbReference type="SUPFAM" id="SSF158639">
    <property type="entry name" value="ENT-like"/>
    <property type="match status" value="1"/>
</dbReference>
<evidence type="ECO:0000313" key="5">
    <source>
        <dbReference type="EMBL" id="KAL3403567.1"/>
    </source>
</evidence>
<name>A0ABD2XDR7_9HYME</name>
<dbReference type="Pfam" id="PF03735">
    <property type="entry name" value="ENT"/>
    <property type="match status" value="1"/>
</dbReference>
<evidence type="ECO:0000256" key="2">
    <source>
        <dbReference type="ARBA" id="ARBA00023242"/>
    </source>
</evidence>
<dbReference type="Gene3D" id="1.10.1240.40">
    <property type="entry name" value="ENT domain"/>
    <property type="match status" value="1"/>
</dbReference>
<reference evidence="5 6" key="1">
    <citation type="journal article" date="2024" name="bioRxiv">
        <title>A reference genome for Trichogramma kaykai: A tiny desert-dwelling parasitoid wasp with competing sex-ratio distorters.</title>
        <authorList>
            <person name="Culotta J."/>
            <person name="Lindsey A.R."/>
        </authorList>
    </citation>
    <scope>NUCLEOTIDE SEQUENCE [LARGE SCALE GENOMIC DNA]</scope>
    <source>
        <strain evidence="5 6">KSX58</strain>
    </source>
</reference>
<feature type="compositionally biased region" description="Polar residues" evidence="3">
    <location>
        <begin position="192"/>
        <end position="207"/>
    </location>
</feature>
<keyword evidence="2" id="KW-0539">Nucleus</keyword>
<dbReference type="InterPro" id="IPR033482">
    <property type="entry name" value="EMSY"/>
</dbReference>
<dbReference type="Proteomes" id="UP001627154">
    <property type="component" value="Unassembled WGS sequence"/>
</dbReference>
<gene>
    <name evidence="5" type="ORF">TKK_003820</name>
</gene>
<evidence type="ECO:0000259" key="4">
    <source>
        <dbReference type="PROSITE" id="PS51138"/>
    </source>
</evidence>
<dbReference type="InterPro" id="IPR036142">
    <property type="entry name" value="ENT_dom-like_sf"/>
</dbReference>
<evidence type="ECO:0000256" key="3">
    <source>
        <dbReference type="SAM" id="MobiDB-lite"/>
    </source>
</evidence>
<dbReference type="SMART" id="SM01191">
    <property type="entry name" value="ENT"/>
    <property type="match status" value="1"/>
</dbReference>
<dbReference type="AlphaFoldDB" id="A0ABD2XDR7"/>
<dbReference type="PROSITE" id="PS51138">
    <property type="entry name" value="ENT"/>
    <property type="match status" value="1"/>
</dbReference>
<evidence type="ECO:0000313" key="6">
    <source>
        <dbReference type="Proteomes" id="UP001627154"/>
    </source>
</evidence>
<dbReference type="PANTHER" id="PTHR16500">
    <property type="entry name" value="BRCA2-INTERACTING TRANSCRIPTIONAL REPRESSOR EMSY"/>
    <property type="match status" value="1"/>
</dbReference>
<protein>
    <recommendedName>
        <fullName evidence="4">ENT domain-containing protein</fullName>
    </recommendedName>
</protein>
<feature type="region of interest" description="Disordered" evidence="3">
    <location>
        <begin position="192"/>
        <end position="216"/>
    </location>
</feature>
<dbReference type="EMBL" id="JBJJXI010000030">
    <property type="protein sequence ID" value="KAL3403567.1"/>
    <property type="molecule type" value="Genomic_DNA"/>
</dbReference>
<comment type="caution">
    <text evidence="5">The sequence shown here is derived from an EMBL/GenBank/DDBJ whole genome shotgun (WGS) entry which is preliminary data.</text>
</comment>
<dbReference type="GO" id="GO:0005634">
    <property type="term" value="C:nucleus"/>
    <property type="evidence" value="ECO:0007669"/>
    <property type="project" value="UniProtKB-SubCell"/>
</dbReference>
<proteinExistence type="predicted"/>
<dbReference type="PANTHER" id="PTHR16500:SF3">
    <property type="entry name" value="BRCA2-INTERACTING TRANSCRIPTIONAL REPRESSOR EMSY"/>
    <property type="match status" value="1"/>
</dbReference>
<accession>A0ABD2XDR7</accession>
<comment type="subcellular location">
    <subcellularLocation>
        <location evidence="1">Nucleus</location>
    </subcellularLocation>
</comment>
<keyword evidence="6" id="KW-1185">Reference proteome</keyword>